<sequence length="468" mass="52020">MGKFEALLLSLIVLLLALSVKPSVGYEGKGKGKGGGEGESVFMMEKSKQVVKTDGGEVRVLRGYMQRGTSTPMHIGFISMEPKTMFLPQYLDSSLILFIRTGEVKVGWIHKDEMVEKQLKTGDIYQIPAGSAFYLLNTGHGQRLSIICSIDVSNSLGFTSFQSFFIAGGTYPTSVLAGFDKRTLVTAFNVTNEQLREFLGRQNSGPIVYVTEAKQPHTWASLLRLKQEEGRAMKQVEEDDQEEEDTHQKGGDDEPIWTWRKLLNSFLGKGRRGKKGPVRAPDSYNLYSRKPDFQNKYGWTMALDESDYAPLKHSCIGVYFVNLTAGSMLAPHVNPTATEYGVVVKGSGTIQVVYPNGTSAMNSEVREGDAFWIPRYFPFCQIASRSGPLEFFGFTTSSCKNQPQFLVGGSSVLRSMIGRELAMAFDVSEDRLKRLVDAQTESIILPTWPLPPAEETREEEGEGKERAF</sequence>
<keyword evidence="2" id="KW-0732">Signal</keyword>
<dbReference type="InterPro" id="IPR050253">
    <property type="entry name" value="Seed_Storage-Functional"/>
</dbReference>
<feature type="chain" id="PRO_5043956318" description="Cupin type-1 domain-containing protein" evidence="2">
    <location>
        <begin position="26"/>
        <end position="468"/>
    </location>
</feature>
<proteinExistence type="predicted"/>
<dbReference type="Proteomes" id="UP001180020">
    <property type="component" value="Unassembled WGS sequence"/>
</dbReference>
<accession>A0AAV9C1Z5</accession>
<protein>
    <recommendedName>
        <fullName evidence="3">Cupin type-1 domain-containing protein</fullName>
    </recommendedName>
</protein>
<dbReference type="PANTHER" id="PTHR31189">
    <property type="entry name" value="OS03G0336100 PROTEIN-RELATED"/>
    <property type="match status" value="1"/>
</dbReference>
<dbReference type="AlphaFoldDB" id="A0AAV9C1Z5"/>
<feature type="signal peptide" evidence="2">
    <location>
        <begin position="1"/>
        <end position="25"/>
    </location>
</feature>
<keyword evidence="5" id="KW-1185">Reference proteome</keyword>
<dbReference type="InterPro" id="IPR006045">
    <property type="entry name" value="Cupin_1"/>
</dbReference>
<dbReference type="InterPro" id="IPR014710">
    <property type="entry name" value="RmlC-like_jellyroll"/>
</dbReference>
<feature type="region of interest" description="Disordered" evidence="1">
    <location>
        <begin position="449"/>
        <end position="468"/>
    </location>
</feature>
<organism evidence="4 5">
    <name type="scientific">Acorus calamus</name>
    <name type="common">Sweet flag</name>
    <dbReference type="NCBI Taxonomy" id="4465"/>
    <lineage>
        <taxon>Eukaryota</taxon>
        <taxon>Viridiplantae</taxon>
        <taxon>Streptophyta</taxon>
        <taxon>Embryophyta</taxon>
        <taxon>Tracheophyta</taxon>
        <taxon>Spermatophyta</taxon>
        <taxon>Magnoliopsida</taxon>
        <taxon>Liliopsida</taxon>
        <taxon>Acoraceae</taxon>
        <taxon>Acorus</taxon>
    </lineage>
</organism>
<dbReference type="CDD" id="cd02244">
    <property type="entry name" value="cupin_7S_vicilin-like_N"/>
    <property type="match status" value="1"/>
</dbReference>
<reference evidence="4" key="1">
    <citation type="journal article" date="2023" name="Nat. Commun.">
        <title>Diploid and tetraploid genomes of Acorus and the evolution of monocots.</title>
        <authorList>
            <person name="Ma L."/>
            <person name="Liu K.W."/>
            <person name="Li Z."/>
            <person name="Hsiao Y.Y."/>
            <person name="Qi Y."/>
            <person name="Fu T."/>
            <person name="Tang G.D."/>
            <person name="Zhang D."/>
            <person name="Sun W.H."/>
            <person name="Liu D.K."/>
            <person name="Li Y."/>
            <person name="Chen G.Z."/>
            <person name="Liu X.D."/>
            <person name="Liao X.Y."/>
            <person name="Jiang Y.T."/>
            <person name="Yu X."/>
            <person name="Hao Y."/>
            <person name="Huang J."/>
            <person name="Zhao X.W."/>
            <person name="Ke S."/>
            <person name="Chen Y.Y."/>
            <person name="Wu W.L."/>
            <person name="Hsu J.L."/>
            <person name="Lin Y.F."/>
            <person name="Huang M.D."/>
            <person name="Li C.Y."/>
            <person name="Huang L."/>
            <person name="Wang Z.W."/>
            <person name="Zhao X."/>
            <person name="Zhong W.Y."/>
            <person name="Peng D.H."/>
            <person name="Ahmad S."/>
            <person name="Lan S."/>
            <person name="Zhang J.S."/>
            <person name="Tsai W.C."/>
            <person name="Van de Peer Y."/>
            <person name="Liu Z.J."/>
        </authorList>
    </citation>
    <scope>NUCLEOTIDE SEQUENCE</scope>
    <source>
        <strain evidence="4">CP</strain>
    </source>
</reference>
<name>A0AAV9C1Z5_ACOCL</name>
<feature type="domain" description="Cupin type-1" evidence="3">
    <location>
        <begin position="284"/>
        <end position="433"/>
    </location>
</feature>
<dbReference type="EMBL" id="JAUJYO010000021">
    <property type="protein sequence ID" value="KAK1283153.1"/>
    <property type="molecule type" value="Genomic_DNA"/>
</dbReference>
<evidence type="ECO:0000256" key="1">
    <source>
        <dbReference type="SAM" id="MobiDB-lite"/>
    </source>
</evidence>
<evidence type="ECO:0000313" key="5">
    <source>
        <dbReference type="Proteomes" id="UP001180020"/>
    </source>
</evidence>
<comment type="caution">
    <text evidence="4">The sequence shown here is derived from an EMBL/GenBank/DDBJ whole genome shotgun (WGS) entry which is preliminary data.</text>
</comment>
<dbReference type="SUPFAM" id="SSF51182">
    <property type="entry name" value="RmlC-like cupins"/>
    <property type="match status" value="1"/>
</dbReference>
<dbReference type="InterPro" id="IPR011051">
    <property type="entry name" value="RmlC_Cupin_sf"/>
</dbReference>
<feature type="domain" description="Cupin type-1" evidence="3">
    <location>
        <begin position="42"/>
        <end position="196"/>
    </location>
</feature>
<dbReference type="SMART" id="SM00835">
    <property type="entry name" value="Cupin_1"/>
    <property type="match status" value="2"/>
</dbReference>
<evidence type="ECO:0000313" key="4">
    <source>
        <dbReference type="EMBL" id="KAK1283153.1"/>
    </source>
</evidence>
<reference evidence="4" key="2">
    <citation type="submission" date="2023-06" db="EMBL/GenBank/DDBJ databases">
        <authorList>
            <person name="Ma L."/>
            <person name="Liu K.-W."/>
            <person name="Li Z."/>
            <person name="Hsiao Y.-Y."/>
            <person name="Qi Y."/>
            <person name="Fu T."/>
            <person name="Tang G."/>
            <person name="Zhang D."/>
            <person name="Sun W.-H."/>
            <person name="Liu D.-K."/>
            <person name="Li Y."/>
            <person name="Chen G.-Z."/>
            <person name="Liu X.-D."/>
            <person name="Liao X.-Y."/>
            <person name="Jiang Y.-T."/>
            <person name="Yu X."/>
            <person name="Hao Y."/>
            <person name="Huang J."/>
            <person name="Zhao X.-W."/>
            <person name="Ke S."/>
            <person name="Chen Y.-Y."/>
            <person name="Wu W.-L."/>
            <person name="Hsu J.-L."/>
            <person name="Lin Y.-F."/>
            <person name="Huang M.-D."/>
            <person name="Li C.-Y."/>
            <person name="Huang L."/>
            <person name="Wang Z.-W."/>
            <person name="Zhao X."/>
            <person name="Zhong W.-Y."/>
            <person name="Peng D.-H."/>
            <person name="Ahmad S."/>
            <person name="Lan S."/>
            <person name="Zhang J.-S."/>
            <person name="Tsai W.-C."/>
            <person name="Van De Peer Y."/>
            <person name="Liu Z.-J."/>
        </authorList>
    </citation>
    <scope>NUCLEOTIDE SEQUENCE</scope>
    <source>
        <strain evidence="4">CP</strain>
        <tissue evidence="4">Leaves</tissue>
    </source>
</reference>
<dbReference type="Gene3D" id="2.60.120.10">
    <property type="entry name" value="Jelly Rolls"/>
    <property type="match status" value="2"/>
</dbReference>
<dbReference type="PANTHER" id="PTHR31189:SF2">
    <property type="entry name" value="RMLC-LIKE CUPINS SUPERFAMILY PROTEIN"/>
    <property type="match status" value="1"/>
</dbReference>
<evidence type="ECO:0000259" key="3">
    <source>
        <dbReference type="SMART" id="SM00835"/>
    </source>
</evidence>
<dbReference type="Pfam" id="PF00190">
    <property type="entry name" value="Cupin_1"/>
    <property type="match status" value="2"/>
</dbReference>
<evidence type="ECO:0000256" key="2">
    <source>
        <dbReference type="SAM" id="SignalP"/>
    </source>
</evidence>
<dbReference type="CDD" id="cd02245">
    <property type="entry name" value="cupin_7S_vicilin-like_C"/>
    <property type="match status" value="1"/>
</dbReference>
<feature type="region of interest" description="Disordered" evidence="1">
    <location>
        <begin position="231"/>
        <end position="254"/>
    </location>
</feature>
<gene>
    <name evidence="4" type="ORF">QJS10_CPB21g01198</name>
</gene>